<dbReference type="EMBL" id="KN822963">
    <property type="protein sequence ID" value="KIO31380.1"/>
    <property type="molecule type" value="Genomic_DNA"/>
</dbReference>
<protein>
    <submittedName>
        <fullName evidence="2">Uncharacterized protein</fullName>
    </submittedName>
</protein>
<reference evidence="3" key="2">
    <citation type="submission" date="2015-01" db="EMBL/GenBank/DDBJ databases">
        <title>Evolutionary Origins and Diversification of the Mycorrhizal Mutualists.</title>
        <authorList>
            <consortium name="DOE Joint Genome Institute"/>
            <consortium name="Mycorrhizal Genomics Consortium"/>
            <person name="Kohler A."/>
            <person name="Kuo A."/>
            <person name="Nagy L.G."/>
            <person name="Floudas D."/>
            <person name="Copeland A."/>
            <person name="Barry K.W."/>
            <person name="Cichocki N."/>
            <person name="Veneault-Fourrey C."/>
            <person name="LaButti K."/>
            <person name="Lindquist E.A."/>
            <person name="Lipzen A."/>
            <person name="Lundell T."/>
            <person name="Morin E."/>
            <person name="Murat C."/>
            <person name="Riley R."/>
            <person name="Ohm R."/>
            <person name="Sun H."/>
            <person name="Tunlid A."/>
            <person name="Henrissat B."/>
            <person name="Grigoriev I.V."/>
            <person name="Hibbett D.S."/>
            <person name="Martin F."/>
        </authorList>
    </citation>
    <scope>NUCLEOTIDE SEQUENCE [LARGE SCALE GENOMIC DNA]</scope>
    <source>
        <strain evidence="3">MUT 4182</strain>
    </source>
</reference>
<evidence type="ECO:0000313" key="3">
    <source>
        <dbReference type="Proteomes" id="UP000054248"/>
    </source>
</evidence>
<accession>A0A0C3QHN4</accession>
<dbReference type="AlphaFoldDB" id="A0A0C3QHN4"/>
<evidence type="ECO:0000313" key="2">
    <source>
        <dbReference type="EMBL" id="KIO31380.1"/>
    </source>
</evidence>
<gene>
    <name evidence="2" type="ORF">M407DRAFT_241786</name>
</gene>
<evidence type="ECO:0000256" key="1">
    <source>
        <dbReference type="SAM" id="MobiDB-lite"/>
    </source>
</evidence>
<keyword evidence="3" id="KW-1185">Reference proteome</keyword>
<dbReference type="HOGENOM" id="CLU_2607779_0_0_1"/>
<reference evidence="2 3" key="1">
    <citation type="submission" date="2014-04" db="EMBL/GenBank/DDBJ databases">
        <authorList>
            <consortium name="DOE Joint Genome Institute"/>
            <person name="Kuo A."/>
            <person name="Girlanda M."/>
            <person name="Perotto S."/>
            <person name="Kohler A."/>
            <person name="Nagy L.G."/>
            <person name="Floudas D."/>
            <person name="Copeland A."/>
            <person name="Barry K.W."/>
            <person name="Cichocki N."/>
            <person name="Veneault-Fourrey C."/>
            <person name="LaButti K."/>
            <person name="Lindquist E.A."/>
            <person name="Lipzen A."/>
            <person name="Lundell T."/>
            <person name="Morin E."/>
            <person name="Murat C."/>
            <person name="Sun H."/>
            <person name="Tunlid A."/>
            <person name="Henrissat B."/>
            <person name="Grigoriev I.V."/>
            <person name="Hibbett D.S."/>
            <person name="Martin F."/>
            <person name="Nordberg H.P."/>
            <person name="Cantor M.N."/>
            <person name="Hua S.X."/>
        </authorList>
    </citation>
    <scope>NUCLEOTIDE SEQUENCE [LARGE SCALE GENOMIC DNA]</scope>
    <source>
        <strain evidence="2 3">MUT 4182</strain>
    </source>
</reference>
<sequence>MLARNILPIGTSGGTWDRPRRPVFKNARSGDTEREPGTLFHLFHEHRVSTSAHEIRSTLYPRRKSNPAIPAAPDTQAPK</sequence>
<proteinExistence type="predicted"/>
<organism evidence="2 3">
    <name type="scientific">Tulasnella calospora MUT 4182</name>
    <dbReference type="NCBI Taxonomy" id="1051891"/>
    <lineage>
        <taxon>Eukaryota</taxon>
        <taxon>Fungi</taxon>
        <taxon>Dikarya</taxon>
        <taxon>Basidiomycota</taxon>
        <taxon>Agaricomycotina</taxon>
        <taxon>Agaricomycetes</taxon>
        <taxon>Cantharellales</taxon>
        <taxon>Tulasnellaceae</taxon>
        <taxon>Tulasnella</taxon>
    </lineage>
</organism>
<dbReference type="Proteomes" id="UP000054248">
    <property type="component" value="Unassembled WGS sequence"/>
</dbReference>
<name>A0A0C3QHN4_9AGAM</name>
<feature type="region of interest" description="Disordered" evidence="1">
    <location>
        <begin position="1"/>
        <end position="35"/>
    </location>
</feature>
<feature type="region of interest" description="Disordered" evidence="1">
    <location>
        <begin position="51"/>
        <end position="79"/>
    </location>
</feature>